<dbReference type="PRINTS" id="PR00691">
    <property type="entry name" value="ADHESINB"/>
</dbReference>
<gene>
    <name evidence="3" type="ORF">METZ01_LOCUS103507</name>
</gene>
<protein>
    <recommendedName>
        <fullName evidence="4">Zinc ABC transporter substrate-binding protein</fullName>
    </recommendedName>
</protein>
<dbReference type="GO" id="GO:0030001">
    <property type="term" value="P:metal ion transport"/>
    <property type="evidence" value="ECO:0007669"/>
    <property type="project" value="InterPro"/>
</dbReference>
<dbReference type="SUPFAM" id="SSF53807">
    <property type="entry name" value="Helical backbone' metal receptor"/>
    <property type="match status" value="1"/>
</dbReference>
<name>A0A381WFE3_9ZZZZ</name>
<dbReference type="Pfam" id="PF01297">
    <property type="entry name" value="ZnuA"/>
    <property type="match status" value="1"/>
</dbReference>
<dbReference type="InterPro" id="IPR006127">
    <property type="entry name" value="ZnuA-like"/>
</dbReference>
<dbReference type="EMBL" id="UINC01011480">
    <property type="protein sequence ID" value="SVA50653.1"/>
    <property type="molecule type" value="Genomic_DNA"/>
</dbReference>
<dbReference type="InterPro" id="IPR006129">
    <property type="entry name" value="AdhesinB"/>
</dbReference>
<dbReference type="PANTHER" id="PTHR42953:SF2">
    <property type="entry name" value="ADHESION PROTEIN"/>
    <property type="match status" value="1"/>
</dbReference>
<proteinExistence type="predicted"/>
<dbReference type="GO" id="GO:0007155">
    <property type="term" value="P:cell adhesion"/>
    <property type="evidence" value="ECO:0007669"/>
    <property type="project" value="InterPro"/>
</dbReference>
<keyword evidence="2" id="KW-0732">Signal</keyword>
<dbReference type="PANTHER" id="PTHR42953">
    <property type="entry name" value="HIGH-AFFINITY ZINC UPTAKE SYSTEM PROTEIN ZNUA-RELATED"/>
    <property type="match status" value="1"/>
</dbReference>
<organism evidence="3">
    <name type="scientific">marine metagenome</name>
    <dbReference type="NCBI Taxonomy" id="408172"/>
    <lineage>
        <taxon>unclassified sequences</taxon>
        <taxon>metagenomes</taxon>
        <taxon>ecological metagenomes</taxon>
    </lineage>
</organism>
<evidence type="ECO:0000313" key="3">
    <source>
        <dbReference type="EMBL" id="SVA50653.1"/>
    </source>
</evidence>
<keyword evidence="1" id="KW-0813">Transport</keyword>
<evidence type="ECO:0000256" key="1">
    <source>
        <dbReference type="ARBA" id="ARBA00022448"/>
    </source>
</evidence>
<reference evidence="3" key="1">
    <citation type="submission" date="2018-05" db="EMBL/GenBank/DDBJ databases">
        <authorList>
            <person name="Lanie J.A."/>
            <person name="Ng W.-L."/>
            <person name="Kazmierczak K.M."/>
            <person name="Andrzejewski T.M."/>
            <person name="Davidsen T.M."/>
            <person name="Wayne K.J."/>
            <person name="Tettelin H."/>
            <person name="Glass J.I."/>
            <person name="Rusch D."/>
            <person name="Podicherti R."/>
            <person name="Tsui H.-C.T."/>
            <person name="Winkler M.E."/>
        </authorList>
    </citation>
    <scope>NUCLEOTIDE SEQUENCE</scope>
</reference>
<evidence type="ECO:0000256" key="2">
    <source>
        <dbReference type="ARBA" id="ARBA00022729"/>
    </source>
</evidence>
<dbReference type="InterPro" id="IPR050492">
    <property type="entry name" value="Bact_metal-bind_prot9"/>
</dbReference>
<dbReference type="GO" id="GO:0046872">
    <property type="term" value="F:metal ion binding"/>
    <property type="evidence" value="ECO:0007669"/>
    <property type="project" value="InterPro"/>
</dbReference>
<dbReference type="PRINTS" id="PR00690">
    <property type="entry name" value="ADHESNFAMILY"/>
</dbReference>
<dbReference type="AlphaFoldDB" id="A0A381WFE3"/>
<evidence type="ECO:0008006" key="4">
    <source>
        <dbReference type="Google" id="ProtNLM"/>
    </source>
</evidence>
<sequence length="292" mass="33086">MTNRIMLIVALALNSLSAKVSVVTSTTDLADIASTIGGERVKVVSIARGTQDPHYVEVLPSYMIKVKRADIYLKVGMELDRWAQQVIDGSRNRKLIIVDCSANIPRLEIPTRKIDASMGDIHRFGNPHYWLDPENGKIIGSTIAEVLSEADPAGANIFWENHRKFSKTIDSNLQSWREKYASLRGMKLIFYHNTWPYFANRFGLDIVQFVEPKPGIMPTPSHIETLISLIREHQIKVVAMEPYFSDKAPKFLAEKTDIEIIEMAQSVGARSLANTYLEMIHYNLEILKKTLE</sequence>
<accession>A0A381WFE3</accession>
<dbReference type="Gene3D" id="3.40.50.1980">
    <property type="entry name" value="Nitrogenase molybdenum iron protein domain"/>
    <property type="match status" value="2"/>
</dbReference>
<dbReference type="InterPro" id="IPR006128">
    <property type="entry name" value="Lipoprotein_PsaA-like"/>
</dbReference>